<dbReference type="InterPro" id="IPR028098">
    <property type="entry name" value="Glyco_trans_4-like_N"/>
</dbReference>
<name>A0ABQ6IRX1_9MICO</name>
<feature type="domain" description="Glycosyl transferase family 1" evidence="3">
    <location>
        <begin position="218"/>
        <end position="382"/>
    </location>
</feature>
<keyword evidence="1" id="KW-0328">Glycosyltransferase</keyword>
<protein>
    <recommendedName>
        <fullName evidence="7">D-inositol 3-phosphate glycosyltransferase</fullName>
    </recommendedName>
</protein>
<dbReference type="Pfam" id="PF13692">
    <property type="entry name" value="Glyco_trans_1_4"/>
    <property type="match status" value="1"/>
</dbReference>
<evidence type="ECO:0008006" key="7">
    <source>
        <dbReference type="Google" id="ProtNLM"/>
    </source>
</evidence>
<evidence type="ECO:0000313" key="6">
    <source>
        <dbReference type="Proteomes" id="UP001157126"/>
    </source>
</evidence>
<feature type="domain" description="Glycosyltransferase subfamily 4-like N-terminal" evidence="4">
    <location>
        <begin position="443"/>
        <end position="620"/>
    </location>
</feature>
<proteinExistence type="predicted"/>
<dbReference type="EMBL" id="BSUO01000001">
    <property type="protein sequence ID" value="GMA40176.1"/>
    <property type="molecule type" value="Genomic_DNA"/>
</dbReference>
<dbReference type="SUPFAM" id="SSF53756">
    <property type="entry name" value="UDP-Glycosyltransferase/glycogen phosphorylase"/>
    <property type="match status" value="2"/>
</dbReference>
<dbReference type="Proteomes" id="UP001157126">
    <property type="component" value="Unassembled WGS sequence"/>
</dbReference>
<accession>A0ABQ6IRX1</accession>
<sequence>MSPEPTRRIGYVVKCYPRFSETFIVREILAREAAGDDIAIAALRTTTDTRFHALLARVQAPVTWMPREVKGHTRLWEALGRLRRLRTDAGLGPIPGPALDAMFDEESDVAAQAVHVACWALENDRDHLHAHFASICGRTTRVAAALAGLTWTLTAHAKDIFHGDNDPDRLRAVLTDADAVVGVSDMTAEWIRTLAPESRVVRIYNGMDLEELTWSSPAERPPRIVGVGRLVAKKGWPDFLAAIADLRAAGHPVTADIAGSGPLEAELRAHSTALGLDDVVTWHGPMPQHQVIDLIRSGTAFAAPCVVADDGDRDGLPTVLLESMALGTPVVGTPVAGIPEAVLHESTGLVVPEHDSDALGDALTRLLGDGELRLRLARAARTHIERHFDIHDQARHLRSLTEEVTRPAPTAEDRLGDLGDLGDLDEVVYVVTDPGIPAFGRKGGSAHVQEVLRVLCRRARRVTLIAARLGGPVPPGLEDVVAVELGRPKADSPGAAEQALQDLDRQAAGIVAGLVAGARAAHPQEPVPLVYQRYGLWSAEVLEAARAAGARTVLEVNAPLVEEQRAHRVLVDAETATNMTVRALRAADYAYAVSEPVADWARQLSGVSVEAVGNGVDTDRFTVATGSAAQPPTVVFVGTFRPWHAPDLLVQAAGRLREAGTPVRLLLVGDGPSLASTVASARAAGVEVETVGSVEHDAIPGLLARADIACAPYPAGDAYFSPLKVIEYLGAGLPTVASAIADLPDLLTADEVAFVPPGDLDALVRELDDLARDAERRARLGAAGRAAATRRFTWTAVVDRVLGRLDRGDRVLSTGPGRHTAHTAPASEIERVAVG</sequence>
<keyword evidence="6" id="KW-1185">Reference proteome</keyword>
<evidence type="ECO:0000256" key="1">
    <source>
        <dbReference type="ARBA" id="ARBA00022676"/>
    </source>
</evidence>
<gene>
    <name evidence="5" type="ORF">GCM10025883_22210</name>
</gene>
<dbReference type="Gene3D" id="3.40.50.2000">
    <property type="entry name" value="Glycogen Phosphorylase B"/>
    <property type="match status" value="4"/>
</dbReference>
<keyword evidence="2" id="KW-0808">Transferase</keyword>
<comment type="caution">
    <text evidence="5">The sequence shown here is derived from an EMBL/GenBank/DDBJ whole genome shotgun (WGS) entry which is preliminary data.</text>
</comment>
<dbReference type="InterPro" id="IPR001296">
    <property type="entry name" value="Glyco_trans_1"/>
</dbReference>
<evidence type="ECO:0000259" key="3">
    <source>
        <dbReference type="Pfam" id="PF00534"/>
    </source>
</evidence>
<dbReference type="PANTHER" id="PTHR12526:SF510">
    <property type="entry name" value="D-INOSITOL 3-PHOSPHATE GLYCOSYLTRANSFERASE"/>
    <property type="match status" value="1"/>
</dbReference>
<evidence type="ECO:0000259" key="4">
    <source>
        <dbReference type="Pfam" id="PF13439"/>
    </source>
</evidence>
<dbReference type="CDD" id="cd03801">
    <property type="entry name" value="GT4_PimA-like"/>
    <property type="match status" value="2"/>
</dbReference>
<organism evidence="5 6">
    <name type="scientific">Mobilicoccus caccae</name>
    <dbReference type="NCBI Taxonomy" id="1859295"/>
    <lineage>
        <taxon>Bacteria</taxon>
        <taxon>Bacillati</taxon>
        <taxon>Actinomycetota</taxon>
        <taxon>Actinomycetes</taxon>
        <taxon>Micrococcales</taxon>
        <taxon>Dermatophilaceae</taxon>
        <taxon>Mobilicoccus</taxon>
    </lineage>
</organism>
<dbReference type="Pfam" id="PF00534">
    <property type="entry name" value="Glycos_transf_1"/>
    <property type="match status" value="1"/>
</dbReference>
<dbReference type="RefSeq" id="WP_284303918.1">
    <property type="nucleotide sequence ID" value="NZ_BSUO01000001.1"/>
</dbReference>
<evidence type="ECO:0000256" key="2">
    <source>
        <dbReference type="ARBA" id="ARBA00022679"/>
    </source>
</evidence>
<dbReference type="PANTHER" id="PTHR12526">
    <property type="entry name" value="GLYCOSYLTRANSFERASE"/>
    <property type="match status" value="1"/>
</dbReference>
<dbReference type="Pfam" id="PF13439">
    <property type="entry name" value="Glyco_transf_4"/>
    <property type="match status" value="1"/>
</dbReference>
<reference evidence="6" key="1">
    <citation type="journal article" date="2019" name="Int. J. Syst. Evol. Microbiol.">
        <title>The Global Catalogue of Microorganisms (GCM) 10K type strain sequencing project: providing services to taxonomists for standard genome sequencing and annotation.</title>
        <authorList>
            <consortium name="The Broad Institute Genomics Platform"/>
            <consortium name="The Broad Institute Genome Sequencing Center for Infectious Disease"/>
            <person name="Wu L."/>
            <person name="Ma J."/>
        </authorList>
    </citation>
    <scope>NUCLEOTIDE SEQUENCE [LARGE SCALE GENOMIC DNA]</scope>
    <source>
        <strain evidence="6">NBRC 113072</strain>
    </source>
</reference>
<evidence type="ECO:0000313" key="5">
    <source>
        <dbReference type="EMBL" id="GMA40176.1"/>
    </source>
</evidence>